<dbReference type="InterPro" id="IPR036104">
    <property type="entry name" value="BFN_sf"/>
</dbReference>
<gene>
    <name evidence="2" type="ORF">DCF19_11020</name>
</gene>
<dbReference type="AlphaFoldDB" id="A0A2W4W6S7"/>
<proteinExistence type="predicted"/>
<dbReference type="PANTHER" id="PTHR15160:SF1">
    <property type="entry name" value="VON HIPPEL-LINDAU DISEASE TUMOR SUPPRESSOR"/>
    <property type="match status" value="1"/>
</dbReference>
<reference evidence="2 3" key="1">
    <citation type="submission" date="2018-04" db="EMBL/GenBank/DDBJ databases">
        <authorList>
            <person name="Go L.Y."/>
            <person name="Mitchell J.A."/>
        </authorList>
    </citation>
    <scope>NUCLEOTIDE SEQUENCE [LARGE SCALE GENOMIC DNA]</scope>
    <source>
        <strain evidence="2">ULC066bin1</strain>
    </source>
</reference>
<evidence type="ECO:0000313" key="2">
    <source>
        <dbReference type="EMBL" id="PZO40833.1"/>
    </source>
</evidence>
<dbReference type="InterPro" id="IPR003729">
    <property type="entry name" value="Bi_nuclease_dom"/>
</dbReference>
<name>A0A2W4W6S7_9CYAN</name>
<dbReference type="SUPFAM" id="SSF103256">
    <property type="entry name" value="Hypothetical protein TM0160"/>
    <property type="match status" value="1"/>
</dbReference>
<evidence type="ECO:0000259" key="1">
    <source>
        <dbReference type="PROSITE" id="PS51658"/>
    </source>
</evidence>
<comment type="caution">
    <text evidence="2">The sequence shown here is derived from an EMBL/GenBank/DDBJ whole genome shotgun (WGS) entry which is preliminary data.</text>
</comment>
<organism evidence="2 3">
    <name type="scientific">Pseudanabaena frigida</name>
    <dbReference type="NCBI Taxonomy" id="945775"/>
    <lineage>
        <taxon>Bacteria</taxon>
        <taxon>Bacillati</taxon>
        <taxon>Cyanobacteriota</taxon>
        <taxon>Cyanophyceae</taxon>
        <taxon>Pseudanabaenales</taxon>
        <taxon>Pseudanabaenaceae</taxon>
        <taxon>Pseudanabaena</taxon>
    </lineage>
</organism>
<reference evidence="2 3" key="2">
    <citation type="submission" date="2018-06" db="EMBL/GenBank/DDBJ databases">
        <title>Metagenomic assembly of (sub)arctic Cyanobacteria and their associated microbiome from non-axenic cultures.</title>
        <authorList>
            <person name="Baurain D."/>
        </authorList>
    </citation>
    <scope>NUCLEOTIDE SEQUENCE [LARGE SCALE GENOMIC DNA]</scope>
    <source>
        <strain evidence="2">ULC066bin1</strain>
    </source>
</reference>
<dbReference type="PROSITE" id="PS51658">
    <property type="entry name" value="BFN"/>
    <property type="match status" value="1"/>
</dbReference>
<accession>A0A2W4W6S7</accession>
<sequence length="165" mass="18363">MIEMKVAGIAIDAVSRNPIVLLRDTLERRALPIWIGEAEARAINGALDGRPLERPMTHDLMLNFLDAWGITVERIVVHGLKNSTFYASITVSQGDIKKEMDARPSDAIAIAVRAKCPIWVMEEVILEASIPVDQDADEAERRAFREFLAKLTPEELVKKSGLESN</sequence>
<feature type="domain" description="BFN" evidence="1">
    <location>
        <begin position="1"/>
        <end position="132"/>
    </location>
</feature>
<dbReference type="Pfam" id="PF02577">
    <property type="entry name" value="BFN_dom"/>
    <property type="match status" value="1"/>
</dbReference>
<protein>
    <recommendedName>
        <fullName evidence="1">BFN domain-containing protein</fullName>
    </recommendedName>
</protein>
<dbReference type="Gene3D" id="3.10.690.10">
    <property type="entry name" value="Bifunctional nuclease domain"/>
    <property type="match status" value="1"/>
</dbReference>
<dbReference type="EMBL" id="QBML01000013">
    <property type="protein sequence ID" value="PZO40833.1"/>
    <property type="molecule type" value="Genomic_DNA"/>
</dbReference>
<dbReference type="PANTHER" id="PTHR15160">
    <property type="entry name" value="VON HIPPEL-LINDAU PROTEIN"/>
    <property type="match status" value="1"/>
</dbReference>
<evidence type="ECO:0000313" key="3">
    <source>
        <dbReference type="Proteomes" id="UP000249467"/>
    </source>
</evidence>
<dbReference type="Proteomes" id="UP000249467">
    <property type="component" value="Unassembled WGS sequence"/>
</dbReference>
<dbReference type="GO" id="GO:0004518">
    <property type="term" value="F:nuclease activity"/>
    <property type="evidence" value="ECO:0007669"/>
    <property type="project" value="InterPro"/>
</dbReference>